<gene>
    <name evidence="2" type="ORF">PGQ11_014604</name>
</gene>
<feature type="compositionally biased region" description="Low complexity" evidence="1">
    <location>
        <begin position="187"/>
        <end position="206"/>
    </location>
</feature>
<feature type="compositionally biased region" description="Acidic residues" evidence="1">
    <location>
        <begin position="128"/>
        <end position="137"/>
    </location>
</feature>
<dbReference type="Proteomes" id="UP001390339">
    <property type="component" value="Unassembled WGS sequence"/>
</dbReference>
<feature type="region of interest" description="Disordered" evidence="1">
    <location>
        <begin position="62"/>
        <end position="285"/>
    </location>
</feature>
<feature type="compositionally biased region" description="Basic and acidic residues" evidence="1">
    <location>
        <begin position="275"/>
        <end position="285"/>
    </location>
</feature>
<feature type="compositionally biased region" description="Low complexity" evidence="1">
    <location>
        <begin position="145"/>
        <end position="158"/>
    </location>
</feature>
<accession>A0ABR2HSQ3</accession>
<reference evidence="2 3" key="1">
    <citation type="journal article" date="2024" name="IMA Fungus">
        <title>Apiospora arundinis, a panoply of carbohydrate-active enzymes and secondary metabolites.</title>
        <authorList>
            <person name="Sorensen T."/>
            <person name="Petersen C."/>
            <person name="Muurmann A.T."/>
            <person name="Christiansen J.V."/>
            <person name="Brundto M.L."/>
            <person name="Overgaard C.K."/>
            <person name="Boysen A.T."/>
            <person name="Wollenberg R.D."/>
            <person name="Larsen T.O."/>
            <person name="Sorensen J.L."/>
            <person name="Nielsen K.L."/>
            <person name="Sondergaard T.E."/>
        </authorList>
    </citation>
    <scope>NUCLEOTIDE SEQUENCE [LARGE SCALE GENOMIC DNA]</scope>
    <source>
        <strain evidence="2 3">AAU 773</strain>
    </source>
</reference>
<dbReference type="EMBL" id="JAPCWZ010000009">
    <property type="protein sequence ID" value="KAK8852125.1"/>
    <property type="molecule type" value="Genomic_DNA"/>
</dbReference>
<evidence type="ECO:0000256" key="1">
    <source>
        <dbReference type="SAM" id="MobiDB-lite"/>
    </source>
</evidence>
<proteinExistence type="predicted"/>
<organism evidence="2 3">
    <name type="scientific">Apiospora arundinis</name>
    <dbReference type="NCBI Taxonomy" id="335852"/>
    <lineage>
        <taxon>Eukaryota</taxon>
        <taxon>Fungi</taxon>
        <taxon>Dikarya</taxon>
        <taxon>Ascomycota</taxon>
        <taxon>Pezizomycotina</taxon>
        <taxon>Sordariomycetes</taxon>
        <taxon>Xylariomycetidae</taxon>
        <taxon>Amphisphaeriales</taxon>
        <taxon>Apiosporaceae</taxon>
        <taxon>Apiospora</taxon>
    </lineage>
</organism>
<feature type="compositionally biased region" description="Acidic residues" evidence="1">
    <location>
        <begin position="90"/>
        <end position="99"/>
    </location>
</feature>
<protein>
    <submittedName>
        <fullName evidence="2">Uncharacterized protein</fullName>
    </submittedName>
</protein>
<comment type="caution">
    <text evidence="2">The sequence shown here is derived from an EMBL/GenBank/DDBJ whole genome shotgun (WGS) entry which is preliminary data.</text>
</comment>
<evidence type="ECO:0000313" key="3">
    <source>
        <dbReference type="Proteomes" id="UP001390339"/>
    </source>
</evidence>
<sequence length="285" mass="29808">MSENNNAVDNDSSDARTLLHLSIMTHNGMPDLAVKNWAAVAADTGLSVATAKQQFGKDKKLFRTAKQNGPPAAPVIKRRNRGNKQNAAADGDDDVEDDGINALAAPASPATKTRKRASNRNVAAAADDNGDDNDQAIEDNLAIQAASVGPAGPAGPSRRVTRSSTRAKKQDVVVGDHDDQAGEGAVAGPSARPIRAARAAPRPARASRGHGATVAGLAAPIDMTRERENSQNVPDVNENDAHAEGNTSNVPAGPAGRDPSQHFQRWFALGTTKESLAESRQSRRS</sequence>
<name>A0ABR2HSQ3_9PEZI</name>
<keyword evidence="3" id="KW-1185">Reference proteome</keyword>
<feature type="compositionally biased region" description="Basic and acidic residues" evidence="1">
    <location>
        <begin position="168"/>
        <end position="180"/>
    </location>
</feature>
<evidence type="ECO:0000313" key="2">
    <source>
        <dbReference type="EMBL" id="KAK8852125.1"/>
    </source>
</evidence>